<gene>
    <name evidence="2" type="ORF">EBM89_11850</name>
</gene>
<dbReference type="GO" id="GO:0003677">
    <property type="term" value="F:DNA binding"/>
    <property type="evidence" value="ECO:0007669"/>
    <property type="project" value="UniProtKB-KW"/>
</dbReference>
<accession>A0A3M2J6M5</accession>
<keyword evidence="3" id="KW-1185">Reference proteome</keyword>
<comment type="caution">
    <text evidence="2">The sequence shown here is derived from an EMBL/GenBank/DDBJ whole genome shotgun (WGS) entry which is preliminary data.</text>
</comment>
<organism evidence="2 3">
    <name type="scientific">Cellulomonas triticagri</name>
    <dbReference type="NCBI Taxonomy" id="2483352"/>
    <lineage>
        <taxon>Bacteria</taxon>
        <taxon>Bacillati</taxon>
        <taxon>Actinomycetota</taxon>
        <taxon>Actinomycetes</taxon>
        <taxon>Micrococcales</taxon>
        <taxon>Cellulomonadaceae</taxon>
        <taxon>Cellulomonas</taxon>
    </lineage>
</organism>
<dbReference type="InterPro" id="IPR041657">
    <property type="entry name" value="HTH_17"/>
</dbReference>
<dbReference type="InterPro" id="IPR010093">
    <property type="entry name" value="SinI_DNA-bd"/>
</dbReference>
<feature type="domain" description="Helix-turn-helix" evidence="1">
    <location>
        <begin position="72"/>
        <end position="119"/>
    </location>
</feature>
<dbReference type="OrthoDB" id="26212at2"/>
<dbReference type="EMBL" id="RFFI01000061">
    <property type="protein sequence ID" value="RMI09069.1"/>
    <property type="molecule type" value="Genomic_DNA"/>
</dbReference>
<dbReference type="AlphaFoldDB" id="A0A3M2J6M5"/>
<dbReference type="Pfam" id="PF12728">
    <property type="entry name" value="HTH_17"/>
    <property type="match status" value="1"/>
</dbReference>
<evidence type="ECO:0000313" key="2">
    <source>
        <dbReference type="EMBL" id="RMI09069.1"/>
    </source>
</evidence>
<protein>
    <submittedName>
        <fullName evidence="2">DNA-binding protein</fullName>
    </submittedName>
</protein>
<reference evidence="2 3" key="1">
    <citation type="submission" date="2018-10" db="EMBL/GenBank/DDBJ databases">
        <title>Isolation, diversity and antifungal activity of actinobacteria from wheat.</title>
        <authorList>
            <person name="Han C."/>
        </authorList>
    </citation>
    <scope>NUCLEOTIDE SEQUENCE [LARGE SCALE GENOMIC DNA]</scope>
    <source>
        <strain evidence="2 3">NEAU-YY56</strain>
    </source>
</reference>
<sequence>MTHMLERTVMPEPDTTALSDVDAVLTVETHAYLVAPDGRRVELPSALFDVLSSVVRLMRQGKAVTVAPHDTVMTTQEAADFLGVSRPTVVKLLEDGVIPFTRPNRHRRVLLSDLVDYERRVRAERRVVLDALTRDGGLPDTGVPGFEATR</sequence>
<evidence type="ECO:0000313" key="3">
    <source>
        <dbReference type="Proteomes" id="UP000269289"/>
    </source>
</evidence>
<proteinExistence type="predicted"/>
<name>A0A3M2J6M5_9CELL</name>
<evidence type="ECO:0000259" key="1">
    <source>
        <dbReference type="Pfam" id="PF12728"/>
    </source>
</evidence>
<dbReference type="SUPFAM" id="SSF46955">
    <property type="entry name" value="Putative DNA-binding domain"/>
    <property type="match status" value="1"/>
</dbReference>
<dbReference type="NCBIfam" id="TIGR01764">
    <property type="entry name" value="excise"/>
    <property type="match status" value="1"/>
</dbReference>
<keyword evidence="2" id="KW-0238">DNA-binding</keyword>
<dbReference type="InterPro" id="IPR009061">
    <property type="entry name" value="DNA-bd_dom_put_sf"/>
</dbReference>
<dbReference type="RefSeq" id="WP_122149632.1">
    <property type="nucleotide sequence ID" value="NZ_RFFI01000061.1"/>
</dbReference>
<dbReference type="Proteomes" id="UP000269289">
    <property type="component" value="Unassembled WGS sequence"/>
</dbReference>